<name>A0A1M6E1A4_9ACTN</name>
<keyword evidence="1" id="KW-0472">Membrane</keyword>
<feature type="transmembrane region" description="Helical" evidence="1">
    <location>
        <begin position="16"/>
        <end position="37"/>
    </location>
</feature>
<keyword evidence="4" id="KW-1185">Reference proteome</keyword>
<reference evidence="3 4" key="1">
    <citation type="submission" date="2016-11" db="EMBL/GenBank/DDBJ databases">
        <authorList>
            <person name="Jaros S."/>
            <person name="Januszkiewicz K."/>
            <person name="Wedrychowicz H."/>
        </authorList>
    </citation>
    <scope>NUCLEOTIDE SEQUENCE [LARGE SCALE GENOMIC DNA]</scope>
    <source>
        <strain evidence="3 4">CGMCC 4.5723</strain>
    </source>
</reference>
<feature type="domain" description="Double-GTPase 2" evidence="2">
    <location>
        <begin position="239"/>
        <end position="427"/>
    </location>
</feature>
<dbReference type="EMBL" id="FQZK01000002">
    <property type="protein sequence ID" value="SHI79150.1"/>
    <property type="molecule type" value="Genomic_DNA"/>
</dbReference>
<sequence length="506" mass="53548">MSGPGERDDGAARPGAVLLGVVPLVAAGAVAVVFRWWVLAAAVSLLVGVGVLAAVAGLCVLTWLYLREVHRTMAGGGGAAGPGPDVHGEPAHRGYHGGPAWWDLCSAVRRTWRASALWGVLLLPHVAAHALVVGGYLAAAWSLAGALRVVDTGLRVVRRIRMVCPECYRRLPYPAYLCGRCGRRHDTVRPGAHGLLRRRCRCDRTLPTLILLGAADLETLCPHCDRPLEHRPGEAREFLLPLFGGTGAGKTRLAAGLHLALAQAARQGPDSYLEPFGEEAARLSREGARALAPGHRTRPTPPGRKVRAATVRLGAGRRALVLQLFDAAGERFNRTATTEELEYLGEASTFVLVVDPLGIPAVWRCLTAPERDRLAGERSHTRDPELAYGAVRDEVERHRRVPGGRPQGRLAVVVTRGDLVRGTSVDPGGTPAREWAGQVLGLGNLLARAEADFGAVRVFPTSAVAGPDGLADPSLHVLAAWLLRPQGRAFADLAAGPATAAAGGAR</sequence>
<evidence type="ECO:0000313" key="4">
    <source>
        <dbReference type="Proteomes" id="UP000184452"/>
    </source>
</evidence>
<feature type="transmembrane region" description="Helical" evidence="1">
    <location>
        <begin position="43"/>
        <end position="66"/>
    </location>
</feature>
<proteinExistence type="predicted"/>
<feature type="transmembrane region" description="Helical" evidence="1">
    <location>
        <begin position="116"/>
        <end position="141"/>
    </location>
</feature>
<evidence type="ECO:0000259" key="2">
    <source>
        <dbReference type="Pfam" id="PF19993"/>
    </source>
</evidence>
<accession>A0A1M6E1A4</accession>
<dbReference type="AlphaFoldDB" id="A0A1M6E1A4"/>
<dbReference type="RefSeq" id="WP_073375661.1">
    <property type="nucleotide sequence ID" value="NZ_FQZK01000002.1"/>
</dbReference>
<organism evidence="3 4">
    <name type="scientific">Nocardiopsis flavescens</name>
    <dbReference type="NCBI Taxonomy" id="758803"/>
    <lineage>
        <taxon>Bacteria</taxon>
        <taxon>Bacillati</taxon>
        <taxon>Actinomycetota</taxon>
        <taxon>Actinomycetes</taxon>
        <taxon>Streptosporangiales</taxon>
        <taxon>Nocardiopsidaceae</taxon>
        <taxon>Nocardiopsis</taxon>
    </lineage>
</organism>
<dbReference type="Pfam" id="PF19993">
    <property type="entry name" value="DO-GTPase2"/>
    <property type="match status" value="1"/>
</dbReference>
<evidence type="ECO:0000313" key="3">
    <source>
        <dbReference type="EMBL" id="SHI79150.1"/>
    </source>
</evidence>
<gene>
    <name evidence="3" type="ORF">SAMN05421803_102104</name>
</gene>
<keyword evidence="1" id="KW-0812">Transmembrane</keyword>
<keyword evidence="1" id="KW-1133">Transmembrane helix</keyword>
<dbReference type="STRING" id="758803.SAMN05421803_102104"/>
<evidence type="ECO:0000256" key="1">
    <source>
        <dbReference type="SAM" id="Phobius"/>
    </source>
</evidence>
<dbReference type="InterPro" id="IPR045528">
    <property type="entry name" value="DO-GTPase2"/>
</dbReference>
<dbReference type="OrthoDB" id="143162at2"/>
<dbReference type="Proteomes" id="UP000184452">
    <property type="component" value="Unassembled WGS sequence"/>
</dbReference>
<protein>
    <recommendedName>
        <fullName evidence="2">Double-GTPase 2 domain-containing protein</fullName>
    </recommendedName>
</protein>